<comment type="caution">
    <text evidence="2">The sequence shown here is derived from an EMBL/GenBank/DDBJ whole genome shotgun (WGS) entry which is preliminary data.</text>
</comment>
<dbReference type="AlphaFoldDB" id="A0A1F5PKH1"/>
<dbReference type="EMBL" id="MFEY01000007">
    <property type="protein sequence ID" value="OGE90190.1"/>
    <property type="molecule type" value="Genomic_DNA"/>
</dbReference>
<evidence type="ECO:0000256" key="1">
    <source>
        <dbReference type="SAM" id="MobiDB-lite"/>
    </source>
</evidence>
<organism evidence="2 3">
    <name type="scientific">Candidatus Doudnabacteria bacterium RIFCSPHIGHO2_12_FULL_48_16</name>
    <dbReference type="NCBI Taxonomy" id="1817838"/>
    <lineage>
        <taxon>Bacteria</taxon>
        <taxon>Candidatus Doudnaibacteriota</taxon>
    </lineage>
</organism>
<evidence type="ECO:0000313" key="3">
    <source>
        <dbReference type="Proteomes" id="UP000177682"/>
    </source>
</evidence>
<protein>
    <submittedName>
        <fullName evidence="2">Uncharacterized protein</fullName>
    </submittedName>
</protein>
<evidence type="ECO:0000313" key="2">
    <source>
        <dbReference type="EMBL" id="OGE90190.1"/>
    </source>
</evidence>
<feature type="compositionally biased region" description="Basic and acidic residues" evidence="1">
    <location>
        <begin position="13"/>
        <end position="27"/>
    </location>
</feature>
<reference evidence="2 3" key="1">
    <citation type="journal article" date="2016" name="Nat. Commun.">
        <title>Thousands of microbial genomes shed light on interconnected biogeochemical processes in an aquifer system.</title>
        <authorList>
            <person name="Anantharaman K."/>
            <person name="Brown C.T."/>
            <person name="Hug L.A."/>
            <person name="Sharon I."/>
            <person name="Castelle C.J."/>
            <person name="Probst A.J."/>
            <person name="Thomas B.C."/>
            <person name="Singh A."/>
            <person name="Wilkins M.J."/>
            <person name="Karaoz U."/>
            <person name="Brodie E.L."/>
            <person name="Williams K.H."/>
            <person name="Hubbard S.S."/>
            <person name="Banfield J.F."/>
        </authorList>
    </citation>
    <scope>NUCLEOTIDE SEQUENCE [LARGE SCALE GENOMIC DNA]</scope>
</reference>
<accession>A0A1F5PKH1</accession>
<name>A0A1F5PKH1_9BACT</name>
<dbReference type="Proteomes" id="UP000177682">
    <property type="component" value="Unassembled WGS sequence"/>
</dbReference>
<gene>
    <name evidence="2" type="ORF">A3E29_03760</name>
</gene>
<proteinExistence type="predicted"/>
<feature type="region of interest" description="Disordered" evidence="1">
    <location>
        <begin position="1"/>
        <end position="27"/>
    </location>
</feature>
<sequence length="75" mass="8360">MDLNNQKSAPRGYKREDGAPKNGFGDDLKYRIKGLEEAKTQPGMTPQDIAALDRLIAKLKEKLGVSVEPEPTEQY</sequence>